<comment type="subcellular location">
    <subcellularLocation>
        <location evidence="1 7">Cytoplasm</location>
    </subcellularLocation>
</comment>
<reference evidence="13 14" key="1">
    <citation type="submission" date="2017-12" db="EMBL/GenBank/DDBJ databases">
        <title>Genomic Encyclopedia of Type Strains, Phase III (KMG-III): the genomes of soil and plant-associated and newly described type strains.</title>
        <authorList>
            <person name="Whitman W."/>
        </authorList>
    </citation>
    <scope>NUCLEOTIDE SEQUENCE [LARGE SCALE GENOMIC DNA]</scope>
    <source>
        <strain evidence="13 14">LP43</strain>
    </source>
</reference>
<comment type="function">
    <text evidence="7">Degrades oligopeptides.</text>
</comment>
<feature type="active site" description="Nucleophile" evidence="8">
    <location>
        <position position="987"/>
    </location>
</feature>
<feature type="site" description="Transition state stabilizer; via amide nitrogen" evidence="9">
    <location>
        <position position="988"/>
    </location>
</feature>
<dbReference type="EMBL" id="PJMU01000001">
    <property type="protein sequence ID" value="PKV76087.1"/>
    <property type="molecule type" value="Genomic_DNA"/>
</dbReference>
<dbReference type="SUPFAM" id="SSF52096">
    <property type="entry name" value="ClpP/crotonase"/>
    <property type="match status" value="1"/>
</dbReference>
<dbReference type="PIRSF" id="PIRSF036421">
    <property type="entry name" value="Tricorn_protease"/>
    <property type="match status" value="1"/>
</dbReference>
<dbReference type="InterPro" id="IPR011042">
    <property type="entry name" value="6-blade_b-propeller_TolB-like"/>
</dbReference>
<keyword evidence="6 7" id="KW-0720">Serine protease</keyword>
<dbReference type="Pfam" id="PF26549">
    <property type="entry name" value="Tricorn_N"/>
    <property type="match status" value="1"/>
</dbReference>
<comment type="caution">
    <text evidence="13">The sequence shown here is derived from an EMBL/GenBank/DDBJ whole genome shotgun (WGS) entry which is preliminary data.</text>
</comment>
<name>A0A2N3V389_9BACT</name>
<feature type="active site" description="Charge relay system" evidence="8">
    <location>
        <position position="772"/>
    </location>
</feature>
<evidence type="ECO:0000256" key="7">
    <source>
        <dbReference type="PIRNR" id="PIRNR036421"/>
    </source>
</evidence>
<evidence type="ECO:0000256" key="4">
    <source>
        <dbReference type="ARBA" id="ARBA00022670"/>
    </source>
</evidence>
<feature type="chain" id="PRO_5014814123" description="Tricorn protease homolog" evidence="11">
    <location>
        <begin position="22"/>
        <end position="1088"/>
    </location>
</feature>
<dbReference type="GO" id="GO:0006508">
    <property type="term" value="P:proteolysis"/>
    <property type="evidence" value="ECO:0007669"/>
    <property type="project" value="UniProtKB-UniRule"/>
</dbReference>
<evidence type="ECO:0000256" key="2">
    <source>
        <dbReference type="ARBA" id="ARBA00008524"/>
    </source>
</evidence>
<dbReference type="InterPro" id="IPR036034">
    <property type="entry name" value="PDZ_sf"/>
</dbReference>
<dbReference type="Proteomes" id="UP000233782">
    <property type="component" value="Unassembled WGS sequence"/>
</dbReference>
<dbReference type="RefSeq" id="WP_101443255.1">
    <property type="nucleotide sequence ID" value="NZ_PJMU01000001.1"/>
</dbReference>
<evidence type="ECO:0000256" key="8">
    <source>
        <dbReference type="PIRSR" id="PIRSR036421-1"/>
    </source>
</evidence>
<evidence type="ECO:0000259" key="12">
    <source>
        <dbReference type="SMART" id="SM00228"/>
    </source>
</evidence>
<keyword evidence="5 7" id="KW-0378">Hydrolase</keyword>
<feature type="signal peptide" evidence="11">
    <location>
        <begin position="1"/>
        <end position="21"/>
    </location>
</feature>
<keyword evidence="10" id="KW-0175">Coiled coil</keyword>
<dbReference type="Gene3D" id="2.120.10.60">
    <property type="entry name" value="Tricorn protease N-terminal domain"/>
    <property type="match status" value="2"/>
</dbReference>
<dbReference type="AlphaFoldDB" id="A0A2N3V389"/>
<dbReference type="Gene3D" id="2.30.42.10">
    <property type="match status" value="1"/>
</dbReference>
<comment type="similarity">
    <text evidence="2 7">Belongs to the peptidase S41B family.</text>
</comment>
<dbReference type="Pfam" id="PF14685">
    <property type="entry name" value="PDZ_Tricorn"/>
    <property type="match status" value="1"/>
</dbReference>
<dbReference type="SUPFAM" id="SSF69304">
    <property type="entry name" value="Tricorn protease N-terminal domain"/>
    <property type="match status" value="1"/>
</dbReference>
<dbReference type="Gene3D" id="2.120.10.30">
    <property type="entry name" value="TolB, C-terminal domain"/>
    <property type="match status" value="1"/>
</dbReference>
<dbReference type="EC" id="3.4.21.-" evidence="7"/>
<evidence type="ECO:0000313" key="13">
    <source>
        <dbReference type="EMBL" id="PKV76087.1"/>
    </source>
</evidence>
<proteinExistence type="inferred from homology"/>
<dbReference type="Gene3D" id="3.90.226.10">
    <property type="entry name" value="2-enoyl-CoA Hydratase, Chain A, domain 1"/>
    <property type="match status" value="1"/>
</dbReference>
<evidence type="ECO:0000256" key="5">
    <source>
        <dbReference type="ARBA" id="ARBA00022801"/>
    </source>
</evidence>
<dbReference type="SMART" id="SM00228">
    <property type="entry name" value="PDZ"/>
    <property type="match status" value="1"/>
</dbReference>
<sequence length="1088" mass="121882">MIKKFALAALLAAGSAFSAAAQDAPSWMRYPAISPDGKTIVFTYKGDLYTVPAAGGTATPLTVHEAHDFMPVWSHDGKSIAFASDRYGNFDIFVMPATGGAAQRITFHSAHEYPYEFSHDNKTVYFGSTRHDAASNRQFPTAYQPELYQVAVSGGRVKQVLTTPAEEVKLSHDGSKMLYQDRKGGENQWRKHHVSSVTRDIWTYDTKTGKHTKLTTYEGEDRSPVFADNDKTIYYLSEASGTLNVHKMAAQGPAKSEQVTSFEKHPVRFLTAANDGTLSFSQNGELYTKKPNGQAQKVNIHIATDAKTNNESILKVNGGISGLAVSPNGKEVAFIYRGEVFVSAVEGSVTKRITNTPEQERSVSFSPDGKSLLYASERGKNWKIYKTDIVRQEEPYFYASTLLKETPLIENEKENYDPQFSPDGKEVAFLEDRVTLKVLNLASKQVRTLLNTNELFSMRDNDQYFTWSPDSKWILFEYSEPGFANGEVGIIAADGKGKKINLTESGYNDFAPKWMMGGEMMIWSSTRDGMRSQANSGGSQADVYALFLTQDAFDKYRLSKEDYTLLKEQEEKLAKEKEKAQEQEKNKKKAKKDEPKIEEFKIDWDGLTNRKAKLTLHSSSLSDALVSKDGETLYYLAKFEKGFNLWSTNLRSKETKMLVSLNANRARMVWDKEQKNLFLESDGKIVKLDPSNSKQETVKVDGEMNLDMAAERAFMFEHVWRRTKQTFYTANLHGTKWDELKADYEAYLPHISNEHEFTEMLSELLGELNVSHSGASYSKNDPNGDATASLGIFYDQTHTGNGIKLDEVIVGGPLDKAGLNLKPGMVIEKIDGETITPDKDLAQFLNRKAGKNTLLTVVDGKNRRDITVKPIAQNEENPLLYKRWVRRNAEEVDRLSNGQLGYVHIPGMNDPSYRTVYEEVMGKYANRKGMVVDTRNNGGGDLVADLAMFLSGQKFLDYTTDTRSTGFEPSFRWTKPSIALANEANYSDGHCFAYSYIDLKLGKLVGMPVPGTCTFGGWEMLQNGNVRWGVPPLGVKDIKGQYLENLQTEPDVLVANEYELVSKGKDQQLEAAVRELLKDIEAQGQAQK</sequence>
<dbReference type="InterPro" id="IPR001478">
    <property type="entry name" value="PDZ"/>
</dbReference>
<evidence type="ECO:0000313" key="14">
    <source>
        <dbReference type="Proteomes" id="UP000233782"/>
    </source>
</evidence>
<feature type="active site" description="Charge relay system" evidence="8">
    <location>
        <position position="1044"/>
    </location>
</feature>
<keyword evidence="14" id="KW-1185">Reference proteome</keyword>
<dbReference type="InterPro" id="IPR029414">
    <property type="entry name" value="Tricorn_PDZ"/>
</dbReference>
<dbReference type="InterPro" id="IPR012393">
    <property type="entry name" value="Tricorn_protease"/>
</dbReference>
<accession>A0A2N3V389</accession>
<dbReference type="PANTHER" id="PTHR43253:SF1">
    <property type="entry name" value="TRICORN PROTEASE HOMOLOG 2-RELATED"/>
    <property type="match status" value="1"/>
</dbReference>
<dbReference type="SUPFAM" id="SSF50156">
    <property type="entry name" value="PDZ domain-like"/>
    <property type="match status" value="1"/>
</dbReference>
<dbReference type="Pfam" id="PF26550">
    <property type="entry name" value="Tricorn_2nd"/>
    <property type="match status" value="1"/>
</dbReference>
<dbReference type="Pfam" id="PF14684">
    <property type="entry name" value="Tricorn_C1"/>
    <property type="match status" value="1"/>
</dbReference>
<keyword evidence="4 7" id="KW-0645">Protease</keyword>
<evidence type="ECO:0000256" key="9">
    <source>
        <dbReference type="PIRSR" id="PIRSR036421-3"/>
    </source>
</evidence>
<evidence type="ECO:0000256" key="1">
    <source>
        <dbReference type="ARBA" id="ARBA00004496"/>
    </source>
</evidence>
<protein>
    <recommendedName>
        <fullName evidence="7">Tricorn protease homolog</fullName>
        <ecNumber evidence="7">3.4.21.-</ecNumber>
    </recommendedName>
</protein>
<dbReference type="SUPFAM" id="SSF82171">
    <property type="entry name" value="DPP6 N-terminal domain-like"/>
    <property type="match status" value="2"/>
</dbReference>
<dbReference type="InterPro" id="IPR029045">
    <property type="entry name" value="ClpP/crotonase-like_dom_sf"/>
</dbReference>
<evidence type="ECO:0000256" key="6">
    <source>
        <dbReference type="ARBA" id="ARBA00022825"/>
    </source>
</evidence>
<organism evidence="13 14">
    <name type="scientific">Pontibacter ramchanderi</name>
    <dbReference type="NCBI Taxonomy" id="1179743"/>
    <lineage>
        <taxon>Bacteria</taxon>
        <taxon>Pseudomonadati</taxon>
        <taxon>Bacteroidota</taxon>
        <taxon>Cytophagia</taxon>
        <taxon>Cytophagales</taxon>
        <taxon>Hymenobacteraceae</taxon>
        <taxon>Pontibacter</taxon>
    </lineage>
</organism>
<dbReference type="Gene3D" id="3.30.750.44">
    <property type="match status" value="1"/>
</dbReference>
<dbReference type="GO" id="GO:0008236">
    <property type="term" value="F:serine-type peptidase activity"/>
    <property type="evidence" value="ECO:0007669"/>
    <property type="project" value="UniProtKB-UniRule"/>
</dbReference>
<evidence type="ECO:0000256" key="10">
    <source>
        <dbReference type="SAM" id="Coils"/>
    </source>
</evidence>
<evidence type="ECO:0000256" key="11">
    <source>
        <dbReference type="SAM" id="SignalP"/>
    </source>
</evidence>
<dbReference type="InterPro" id="IPR005151">
    <property type="entry name" value="Tail-specific_protease"/>
</dbReference>
<gene>
    <name evidence="13" type="ORF">BD749_1037</name>
</gene>
<dbReference type="GO" id="GO:0005737">
    <property type="term" value="C:cytoplasm"/>
    <property type="evidence" value="ECO:0007669"/>
    <property type="project" value="UniProtKB-SubCell"/>
</dbReference>
<feature type="domain" description="PDZ" evidence="12">
    <location>
        <begin position="788"/>
        <end position="861"/>
    </location>
</feature>
<keyword evidence="11" id="KW-0732">Signal</keyword>
<dbReference type="Pfam" id="PF03572">
    <property type="entry name" value="Peptidase_S41"/>
    <property type="match status" value="1"/>
</dbReference>
<keyword evidence="3 7" id="KW-0963">Cytoplasm</keyword>
<dbReference type="InterPro" id="IPR028204">
    <property type="entry name" value="Tricorn_C1"/>
</dbReference>
<dbReference type="CDD" id="cd07562">
    <property type="entry name" value="Peptidase_S41_TRI"/>
    <property type="match status" value="1"/>
</dbReference>
<evidence type="ECO:0000256" key="3">
    <source>
        <dbReference type="ARBA" id="ARBA00022490"/>
    </source>
</evidence>
<dbReference type="OrthoDB" id="9815657at2"/>
<feature type="coiled-coil region" evidence="10">
    <location>
        <begin position="560"/>
        <end position="594"/>
    </location>
</feature>
<dbReference type="PANTHER" id="PTHR43253">
    <property type="entry name" value="TRICORN PROTEASE HOMOLOG 2-RELATED"/>
    <property type="match status" value="1"/>
</dbReference>